<dbReference type="Pfam" id="PF00412">
    <property type="entry name" value="LIM"/>
    <property type="match status" value="2"/>
</dbReference>
<dbReference type="PROSITE" id="PS00478">
    <property type="entry name" value="LIM_DOMAIN_1"/>
    <property type="match status" value="2"/>
</dbReference>
<accession>A0A3S4RKW1</accession>
<dbReference type="STRING" id="1965070.A0A3S4RKW1"/>
<evidence type="ECO:0000313" key="6">
    <source>
        <dbReference type="EMBL" id="RWS17425.1"/>
    </source>
</evidence>
<keyword evidence="3 4" id="KW-0440">LIM domain</keyword>
<proteinExistence type="predicted"/>
<evidence type="ECO:0000256" key="4">
    <source>
        <dbReference type="PROSITE-ProRule" id="PRU00125"/>
    </source>
</evidence>
<gene>
    <name evidence="6" type="ORF">B4U79_12016</name>
</gene>
<keyword evidence="7" id="KW-1185">Reference proteome</keyword>
<name>A0A3S4RKW1_9ACAR</name>
<dbReference type="Gene3D" id="2.10.110.10">
    <property type="entry name" value="Cysteine Rich Protein"/>
    <property type="match status" value="2"/>
</dbReference>
<organism evidence="6 7">
    <name type="scientific">Dinothrombium tinctorium</name>
    <dbReference type="NCBI Taxonomy" id="1965070"/>
    <lineage>
        <taxon>Eukaryota</taxon>
        <taxon>Metazoa</taxon>
        <taxon>Ecdysozoa</taxon>
        <taxon>Arthropoda</taxon>
        <taxon>Chelicerata</taxon>
        <taxon>Arachnida</taxon>
        <taxon>Acari</taxon>
        <taxon>Acariformes</taxon>
        <taxon>Trombidiformes</taxon>
        <taxon>Prostigmata</taxon>
        <taxon>Anystina</taxon>
        <taxon>Parasitengona</taxon>
        <taxon>Trombidioidea</taxon>
        <taxon>Trombidiidae</taxon>
        <taxon>Dinothrombium</taxon>
    </lineage>
</organism>
<evidence type="ECO:0000256" key="1">
    <source>
        <dbReference type="ARBA" id="ARBA00022723"/>
    </source>
</evidence>
<dbReference type="OrthoDB" id="25654at2759"/>
<dbReference type="PROSITE" id="PS50023">
    <property type="entry name" value="LIM_DOMAIN_2"/>
    <property type="match status" value="2"/>
</dbReference>
<dbReference type="PANTHER" id="PTHR46074">
    <property type="entry name" value="CYSTEINE-RICH PROTEIN CRIP FAMILY MEMBER"/>
    <property type="match status" value="1"/>
</dbReference>
<evidence type="ECO:0000313" key="7">
    <source>
        <dbReference type="Proteomes" id="UP000285301"/>
    </source>
</evidence>
<dbReference type="AlphaFoldDB" id="A0A3S4RKW1"/>
<evidence type="ECO:0000256" key="3">
    <source>
        <dbReference type="ARBA" id="ARBA00023038"/>
    </source>
</evidence>
<comment type="caution">
    <text evidence="6">The sequence shown here is derived from an EMBL/GenBank/DDBJ whole genome shotgun (WGS) entry which is preliminary data.</text>
</comment>
<dbReference type="EMBL" id="NCKU01000076">
    <property type="protein sequence ID" value="RWS17425.1"/>
    <property type="molecule type" value="Genomic_DNA"/>
</dbReference>
<keyword evidence="1 4" id="KW-0479">Metal-binding</keyword>
<feature type="domain" description="LIM zinc-binding" evidence="5">
    <location>
        <begin position="237"/>
        <end position="298"/>
    </location>
</feature>
<dbReference type="PANTHER" id="PTHR46074:SF5">
    <property type="entry name" value="LIM DOMAIN-CONTAINING PROTEIN C"/>
    <property type="match status" value="1"/>
</dbReference>
<evidence type="ECO:0000259" key="5">
    <source>
        <dbReference type="PROSITE" id="PS50023"/>
    </source>
</evidence>
<protein>
    <submittedName>
        <fullName evidence="6">Cysteine-rich protein 1-like protein</fullName>
    </submittedName>
</protein>
<dbReference type="GO" id="GO:0046872">
    <property type="term" value="F:metal ion binding"/>
    <property type="evidence" value="ECO:0007669"/>
    <property type="project" value="UniProtKB-KW"/>
</dbReference>
<evidence type="ECO:0000256" key="2">
    <source>
        <dbReference type="ARBA" id="ARBA00022833"/>
    </source>
</evidence>
<reference evidence="6 7" key="1">
    <citation type="journal article" date="2018" name="Gigascience">
        <title>Genomes of trombidid mites reveal novel predicted allergens and laterally-transferred genes associated with secondary metabolism.</title>
        <authorList>
            <person name="Dong X."/>
            <person name="Chaisiri K."/>
            <person name="Xia D."/>
            <person name="Armstrong S.D."/>
            <person name="Fang Y."/>
            <person name="Donnelly M.J."/>
            <person name="Kadowaki T."/>
            <person name="McGarry J.W."/>
            <person name="Darby A.C."/>
            <person name="Makepeace B.L."/>
        </authorList>
    </citation>
    <scope>NUCLEOTIDE SEQUENCE [LARGE SCALE GENOMIC DNA]</scope>
    <source>
        <strain evidence="6">UoL-WK</strain>
    </source>
</reference>
<dbReference type="Proteomes" id="UP000285301">
    <property type="component" value="Unassembled WGS sequence"/>
</dbReference>
<keyword evidence="2 4" id="KW-0862">Zinc</keyword>
<dbReference type="InterPro" id="IPR001781">
    <property type="entry name" value="Znf_LIM"/>
</dbReference>
<dbReference type="SMART" id="SM00132">
    <property type="entry name" value="LIM"/>
    <property type="match status" value="2"/>
</dbReference>
<feature type="domain" description="LIM zinc-binding" evidence="5">
    <location>
        <begin position="15"/>
        <end position="89"/>
    </location>
</feature>
<dbReference type="SUPFAM" id="SSF57716">
    <property type="entry name" value="Glucocorticoid receptor-like (DNA-binding domain)"/>
    <property type="match status" value="1"/>
</dbReference>
<sequence>MAADATQNQHNLLPPDCPKCGKPVFYSDYIIFPDSQNNQRLWHRRCFICDECGCPLQERQFATFQDTRNGRIYQSRRVCNHCQSQKCPGCSQAESSSHTHYCSYACGPRIDENLISRKRKSTSPCISERVRKYEENENRFKPSPGIAKRAENFDPFLKRPIEWHSPIPKAAFISPCIYDERGQCQISTVYHHHYPPHHHNVPPVVAGTSPIFRTPATTGIAPSTPIGSARKIVPARPACGQCGYPTYFNEKVPSLRTPWHKSCLYCCVCLKKLSPGRHAVKDGLPICHYPCMASYYSAYQYAYGAKESKS</sequence>